<sequence>MPLLVFSIIHLTHDDLARPSRRIRAPRPARLPRLCAFAHATGDDGLEVAQTGAEGAQKQGEQTPSRRYAPSASHSPLPTVLLPSPPTQQTAVSTPCTRPTPNAHPSHSPCTAVPVPAHRHPVPSVYLSAPAARQPHSHTQHTAPYVRARTAIRLRYQQTPMRALACASGLPDQQASPPRTIHTRACCQPPACLGVALPMPWTACGVADVEALRVVRAAHPSSTTRGIRMRRPRHCRRRRLSRPPLSSISPALMPYFDAAAPAVSPSPPHGLIPWPFSHRFRTPTV</sequence>
<feature type="region of interest" description="Disordered" evidence="1">
    <location>
        <begin position="51"/>
        <end position="109"/>
    </location>
</feature>
<accession>A0A0C9SKD9</accession>
<protein>
    <submittedName>
        <fullName evidence="2">Uncharacterized protein</fullName>
    </submittedName>
</protein>
<proteinExistence type="predicted"/>
<dbReference type="Proteomes" id="UP000053263">
    <property type="component" value="Unassembled WGS sequence"/>
</dbReference>
<evidence type="ECO:0000313" key="2">
    <source>
        <dbReference type="EMBL" id="KII83566.1"/>
    </source>
</evidence>
<evidence type="ECO:0000313" key="3">
    <source>
        <dbReference type="Proteomes" id="UP000053263"/>
    </source>
</evidence>
<organism evidence="2 3">
    <name type="scientific">Plicaturopsis crispa FD-325 SS-3</name>
    <dbReference type="NCBI Taxonomy" id="944288"/>
    <lineage>
        <taxon>Eukaryota</taxon>
        <taxon>Fungi</taxon>
        <taxon>Dikarya</taxon>
        <taxon>Basidiomycota</taxon>
        <taxon>Agaricomycotina</taxon>
        <taxon>Agaricomycetes</taxon>
        <taxon>Agaricomycetidae</taxon>
        <taxon>Amylocorticiales</taxon>
        <taxon>Amylocorticiaceae</taxon>
        <taxon>Plicatura</taxon>
        <taxon>Plicaturopsis crispa</taxon>
    </lineage>
</organism>
<evidence type="ECO:0000256" key="1">
    <source>
        <dbReference type="SAM" id="MobiDB-lite"/>
    </source>
</evidence>
<gene>
    <name evidence="2" type="ORF">PLICRDRAFT_180339</name>
</gene>
<feature type="compositionally biased region" description="Low complexity" evidence="1">
    <location>
        <begin position="75"/>
        <end position="90"/>
    </location>
</feature>
<dbReference type="EMBL" id="KN832576">
    <property type="protein sequence ID" value="KII83566.1"/>
    <property type="molecule type" value="Genomic_DNA"/>
</dbReference>
<feature type="compositionally biased region" description="Polar residues" evidence="1">
    <location>
        <begin position="91"/>
        <end position="109"/>
    </location>
</feature>
<keyword evidence="3" id="KW-1185">Reference proteome</keyword>
<reference evidence="2 3" key="1">
    <citation type="submission" date="2014-06" db="EMBL/GenBank/DDBJ databases">
        <title>Evolutionary Origins and Diversification of the Mycorrhizal Mutualists.</title>
        <authorList>
            <consortium name="DOE Joint Genome Institute"/>
            <consortium name="Mycorrhizal Genomics Consortium"/>
            <person name="Kohler A."/>
            <person name="Kuo A."/>
            <person name="Nagy L.G."/>
            <person name="Floudas D."/>
            <person name="Copeland A."/>
            <person name="Barry K.W."/>
            <person name="Cichocki N."/>
            <person name="Veneault-Fourrey C."/>
            <person name="LaButti K."/>
            <person name="Lindquist E.A."/>
            <person name="Lipzen A."/>
            <person name="Lundell T."/>
            <person name="Morin E."/>
            <person name="Murat C."/>
            <person name="Riley R."/>
            <person name="Ohm R."/>
            <person name="Sun H."/>
            <person name="Tunlid A."/>
            <person name="Henrissat B."/>
            <person name="Grigoriev I.V."/>
            <person name="Hibbett D.S."/>
            <person name="Martin F."/>
        </authorList>
    </citation>
    <scope>NUCLEOTIDE SEQUENCE [LARGE SCALE GENOMIC DNA]</scope>
    <source>
        <strain evidence="2 3">FD-325 SS-3</strain>
    </source>
</reference>
<dbReference type="HOGENOM" id="CLU_977025_0_0_1"/>
<dbReference type="AlphaFoldDB" id="A0A0C9SKD9"/>
<name>A0A0C9SKD9_PLICR</name>